<proteinExistence type="predicted"/>
<comment type="caution">
    <text evidence="2">The sequence shown here is derived from an EMBL/GenBank/DDBJ whole genome shotgun (WGS) entry which is preliminary data.</text>
</comment>
<organism evidence="2 3">
    <name type="scientific">Meloidogyne enterolobii</name>
    <name type="common">Root-knot nematode worm</name>
    <name type="synonym">Meloidogyne mayaguensis</name>
    <dbReference type="NCBI Taxonomy" id="390850"/>
    <lineage>
        <taxon>Eukaryota</taxon>
        <taxon>Metazoa</taxon>
        <taxon>Ecdysozoa</taxon>
        <taxon>Nematoda</taxon>
        <taxon>Chromadorea</taxon>
        <taxon>Rhabditida</taxon>
        <taxon>Tylenchina</taxon>
        <taxon>Tylenchomorpha</taxon>
        <taxon>Tylenchoidea</taxon>
        <taxon>Meloidogynidae</taxon>
        <taxon>Meloidogyninae</taxon>
        <taxon>Meloidogyne</taxon>
    </lineage>
</organism>
<evidence type="ECO:0000256" key="1">
    <source>
        <dbReference type="SAM" id="Coils"/>
    </source>
</evidence>
<dbReference type="AlphaFoldDB" id="A0A6V7U734"/>
<evidence type="ECO:0000313" key="3">
    <source>
        <dbReference type="Proteomes" id="UP000580250"/>
    </source>
</evidence>
<reference evidence="2 3" key="1">
    <citation type="submission" date="2020-08" db="EMBL/GenBank/DDBJ databases">
        <authorList>
            <person name="Koutsovoulos G."/>
            <person name="Danchin GJ E."/>
        </authorList>
    </citation>
    <scope>NUCLEOTIDE SEQUENCE [LARGE SCALE GENOMIC DNA]</scope>
</reference>
<protein>
    <submittedName>
        <fullName evidence="2">Uncharacterized protein</fullName>
    </submittedName>
</protein>
<sequence length="338" mass="39090">MLIIKQQKLPTELIVDILKTINTDEGDLINHHNIEITKILEEPFKLWNKYTTNVLTSSSITRRFSGELFKKRKNDYVMSVQQLLDRINFLETRNSFLETRNSFLETRNNFLETRNNFLEARLGELEPRLGILETRINFLERMIGLPLILLGHQGGFVRSTSPHCVQLGLTEFFDEGYTAYQPFTKIASQTFAINYFEITFKDMENFELIGVYNKDHDIFIGKSKVLHLNNKPQGRIVLGDLDVDGALTFGCGVLWPAKNKFYKETIPHIFFTLNGQKIGKFVPVESGADTFYPKFDEGKEDGDIFESRVNFGPENFLFNVLELDLLGDDYTQEEWSPL</sequence>
<dbReference type="Proteomes" id="UP000580250">
    <property type="component" value="Unassembled WGS sequence"/>
</dbReference>
<dbReference type="EMBL" id="CAJEWN010000040">
    <property type="protein sequence ID" value="CAD2148062.1"/>
    <property type="molecule type" value="Genomic_DNA"/>
</dbReference>
<evidence type="ECO:0000313" key="2">
    <source>
        <dbReference type="EMBL" id="CAD2148062.1"/>
    </source>
</evidence>
<keyword evidence="1" id="KW-0175">Coiled coil</keyword>
<gene>
    <name evidence="2" type="ORF">MENT_LOCUS9198</name>
</gene>
<feature type="coiled-coil region" evidence="1">
    <location>
        <begin position="80"/>
        <end position="121"/>
    </location>
</feature>
<dbReference type="OrthoDB" id="258495at2759"/>
<accession>A0A6V7U734</accession>
<name>A0A6V7U734_MELEN</name>